<dbReference type="AlphaFoldDB" id="A0A9P7GWF0"/>
<feature type="region of interest" description="Disordered" evidence="1">
    <location>
        <begin position="72"/>
        <end position="115"/>
    </location>
</feature>
<comment type="caution">
    <text evidence="2">The sequence shown here is derived from an EMBL/GenBank/DDBJ whole genome shotgun (WGS) entry which is preliminary data.</text>
</comment>
<evidence type="ECO:0000256" key="1">
    <source>
        <dbReference type="SAM" id="MobiDB-lite"/>
    </source>
</evidence>
<feature type="region of interest" description="Disordered" evidence="1">
    <location>
        <begin position="22"/>
        <end position="43"/>
    </location>
</feature>
<dbReference type="Proteomes" id="UP000782241">
    <property type="component" value="Unassembled WGS sequence"/>
</dbReference>
<keyword evidence="3" id="KW-1185">Reference proteome</keyword>
<organism evidence="2 3">
    <name type="scientific">Fusarium avenaceum</name>
    <dbReference type="NCBI Taxonomy" id="40199"/>
    <lineage>
        <taxon>Eukaryota</taxon>
        <taxon>Fungi</taxon>
        <taxon>Dikarya</taxon>
        <taxon>Ascomycota</taxon>
        <taxon>Pezizomycotina</taxon>
        <taxon>Sordariomycetes</taxon>
        <taxon>Hypocreomycetidae</taxon>
        <taxon>Hypocreales</taxon>
        <taxon>Nectriaceae</taxon>
        <taxon>Fusarium</taxon>
        <taxon>Fusarium tricinctum species complex</taxon>
    </lineage>
</organism>
<protein>
    <submittedName>
        <fullName evidence="2">Uncharacterized protein</fullName>
    </submittedName>
</protein>
<proteinExistence type="predicted"/>
<evidence type="ECO:0000313" key="3">
    <source>
        <dbReference type="Proteomes" id="UP000782241"/>
    </source>
</evidence>
<feature type="compositionally biased region" description="Low complexity" evidence="1">
    <location>
        <begin position="22"/>
        <end position="40"/>
    </location>
</feature>
<dbReference type="EMBL" id="JAGPUO010000020">
    <property type="protein sequence ID" value="KAG5656645.1"/>
    <property type="molecule type" value="Genomic_DNA"/>
</dbReference>
<gene>
    <name evidence="2" type="ORF">KAF25_010198</name>
</gene>
<reference evidence="2" key="1">
    <citation type="submission" date="2021-04" db="EMBL/GenBank/DDBJ databases">
        <title>Draft genome of Fusarium avenaceum strain F156N33, isolated from an atmospheric sample in Virginia.</title>
        <authorList>
            <person name="Yang S."/>
            <person name="Vinatzer B.A."/>
            <person name="Coleman J."/>
        </authorList>
    </citation>
    <scope>NUCLEOTIDE SEQUENCE</scope>
    <source>
        <strain evidence="2">F156N33</strain>
    </source>
</reference>
<accession>A0A9P7GWF0</accession>
<evidence type="ECO:0000313" key="2">
    <source>
        <dbReference type="EMBL" id="KAG5656645.1"/>
    </source>
</evidence>
<name>A0A9P7GWF0_9HYPO</name>
<sequence length="163" mass="18302">MTFAKTLRSRLVEEHPLTLVTESVTEPTTESVTESSNEPVQHAPSRKFVAIRCRDCDHWRVKGNLHNCPRPKIPAVPCNVTKNSPIGGDKKQRTKEHKKADAAGTRAPVKANGLPVKAPKPTSICQNCRKEIVNTNKLQLEVHAETHDAKLWPKEKCWPNDFQ</sequence>